<comment type="function">
    <text evidence="7">F(1)F(0) ATP synthase produces ATP from ADP in the presence of a proton or sodium gradient. F-type ATPases consist of two structural domains, F(1) containing the extramembraneous catalytic core and F(0) containing the membrane proton channel, linked together by a central stalk and a peripheral stalk. During catalysis, ATP synthesis in the catalytic domain of F(1) is coupled via a rotary mechanism of the central stalk subunits to proton translocation.</text>
</comment>
<sequence>MNNSLIAVRYAKALYGLAVDQHTADAIYLDLCMIEKMLKATPDLHIFMQNPIYKPSQKKDFLSALLVNKTNPTTINFLKVIIDQKRESLIEDIIRNFSDLYRAGKNIKCVTLIVAAPISISFQQEIKSLLEKTYRTEIELTTEIKPDLLGGFILMMDGKLMDASLLHRIQEIRKKLVG</sequence>
<evidence type="ECO:0000313" key="8">
    <source>
        <dbReference type="EMBL" id="PZX16755.1"/>
    </source>
</evidence>
<evidence type="ECO:0000256" key="3">
    <source>
        <dbReference type="ARBA" id="ARBA00022781"/>
    </source>
</evidence>
<keyword evidence="9" id="KW-1185">Reference proteome</keyword>
<dbReference type="InterPro" id="IPR000711">
    <property type="entry name" value="ATPase_OSCP/dsu"/>
</dbReference>
<evidence type="ECO:0000256" key="2">
    <source>
        <dbReference type="ARBA" id="ARBA00022448"/>
    </source>
</evidence>
<evidence type="ECO:0000256" key="7">
    <source>
        <dbReference type="HAMAP-Rule" id="MF_01416"/>
    </source>
</evidence>
<evidence type="ECO:0000256" key="1">
    <source>
        <dbReference type="ARBA" id="ARBA00004370"/>
    </source>
</evidence>
<keyword evidence="4 7" id="KW-0406">Ion transport</keyword>
<dbReference type="GO" id="GO:0045259">
    <property type="term" value="C:proton-transporting ATP synthase complex"/>
    <property type="evidence" value="ECO:0007669"/>
    <property type="project" value="UniProtKB-KW"/>
</dbReference>
<comment type="similarity">
    <text evidence="7">Belongs to the ATPase delta chain family.</text>
</comment>
<protein>
    <recommendedName>
        <fullName evidence="7">ATP synthase subunit delta</fullName>
    </recommendedName>
    <alternativeName>
        <fullName evidence="7">ATP synthase F(1) sector subunit delta</fullName>
    </alternativeName>
    <alternativeName>
        <fullName evidence="7">F-type ATPase subunit delta</fullName>
        <shortName evidence="7">F-ATPase subunit delta</shortName>
    </alternativeName>
</protein>
<reference evidence="8 9" key="1">
    <citation type="submission" date="2018-06" db="EMBL/GenBank/DDBJ databases">
        <title>Genomic Encyclopedia of Archaeal and Bacterial Type Strains, Phase II (KMG-II): from individual species to whole genera.</title>
        <authorList>
            <person name="Goeker M."/>
        </authorList>
    </citation>
    <scope>NUCLEOTIDE SEQUENCE [LARGE SCALE GENOMIC DNA]</scope>
    <source>
        <strain evidence="8 9">DSM 6779</strain>
    </source>
</reference>
<comment type="subcellular location">
    <subcellularLocation>
        <location evidence="7">Cell membrane</location>
        <topology evidence="7">Peripheral membrane protein</topology>
    </subcellularLocation>
    <subcellularLocation>
        <location evidence="1">Membrane</location>
    </subcellularLocation>
</comment>
<dbReference type="InterPro" id="IPR026015">
    <property type="entry name" value="ATP_synth_OSCP/delta_N_sf"/>
</dbReference>
<dbReference type="SUPFAM" id="SSF47928">
    <property type="entry name" value="N-terminal domain of the delta subunit of the F1F0-ATP synthase"/>
    <property type="match status" value="1"/>
</dbReference>
<proteinExistence type="inferred from homology"/>
<organism evidence="8 9">
    <name type="scientific">Breznakibacter xylanolyticus</name>
    <dbReference type="NCBI Taxonomy" id="990"/>
    <lineage>
        <taxon>Bacteria</taxon>
        <taxon>Pseudomonadati</taxon>
        <taxon>Bacteroidota</taxon>
        <taxon>Bacteroidia</taxon>
        <taxon>Marinilabiliales</taxon>
        <taxon>Marinilabiliaceae</taxon>
        <taxon>Breznakibacter</taxon>
    </lineage>
</organism>
<gene>
    <name evidence="7" type="primary">atpH</name>
    <name evidence="8" type="ORF">LX69_01825</name>
</gene>
<comment type="caution">
    <text evidence="8">The sequence shown here is derived from an EMBL/GenBank/DDBJ whole genome shotgun (WGS) entry which is preliminary data.</text>
</comment>
<keyword evidence="7" id="KW-1003">Cell membrane</keyword>
<keyword evidence="3 7" id="KW-0375">Hydrogen ion transport</keyword>
<dbReference type="GO" id="GO:0005886">
    <property type="term" value="C:plasma membrane"/>
    <property type="evidence" value="ECO:0007669"/>
    <property type="project" value="UniProtKB-SubCell"/>
</dbReference>
<evidence type="ECO:0000313" key="9">
    <source>
        <dbReference type="Proteomes" id="UP000249239"/>
    </source>
</evidence>
<dbReference type="AlphaFoldDB" id="A0A2W7N8M3"/>
<keyword evidence="6 7" id="KW-0066">ATP synthesis</keyword>
<dbReference type="PANTHER" id="PTHR11910">
    <property type="entry name" value="ATP SYNTHASE DELTA CHAIN"/>
    <property type="match status" value="1"/>
</dbReference>
<evidence type="ECO:0000256" key="6">
    <source>
        <dbReference type="ARBA" id="ARBA00023310"/>
    </source>
</evidence>
<dbReference type="HAMAP" id="MF_01416">
    <property type="entry name" value="ATP_synth_delta_bact"/>
    <property type="match status" value="1"/>
</dbReference>
<dbReference type="Pfam" id="PF00213">
    <property type="entry name" value="OSCP"/>
    <property type="match status" value="1"/>
</dbReference>
<dbReference type="RefSeq" id="WP_170124310.1">
    <property type="nucleotide sequence ID" value="NZ_QKZK01000012.1"/>
</dbReference>
<dbReference type="GO" id="GO:0046933">
    <property type="term" value="F:proton-transporting ATP synthase activity, rotational mechanism"/>
    <property type="evidence" value="ECO:0007669"/>
    <property type="project" value="UniProtKB-UniRule"/>
</dbReference>
<comment type="function">
    <text evidence="7">This protein is part of the stalk that links CF(0) to CF(1). It either transmits conformational changes from CF(0) to CF(1) or is implicated in proton conduction.</text>
</comment>
<accession>A0A2W7N8M3</accession>
<dbReference type="Gene3D" id="1.10.520.20">
    <property type="entry name" value="N-terminal domain of the delta subunit of the F1F0-ATP synthase"/>
    <property type="match status" value="1"/>
</dbReference>
<dbReference type="PRINTS" id="PR00125">
    <property type="entry name" value="ATPASEDELTA"/>
</dbReference>
<dbReference type="EMBL" id="QKZK01000012">
    <property type="protein sequence ID" value="PZX16755.1"/>
    <property type="molecule type" value="Genomic_DNA"/>
</dbReference>
<evidence type="ECO:0000256" key="5">
    <source>
        <dbReference type="ARBA" id="ARBA00023136"/>
    </source>
</evidence>
<dbReference type="Proteomes" id="UP000249239">
    <property type="component" value="Unassembled WGS sequence"/>
</dbReference>
<name>A0A2W7N8M3_9BACT</name>
<evidence type="ECO:0000256" key="4">
    <source>
        <dbReference type="ARBA" id="ARBA00023065"/>
    </source>
</evidence>
<keyword evidence="2 7" id="KW-0813">Transport</keyword>
<keyword evidence="7" id="KW-0139">CF(1)</keyword>
<dbReference type="NCBIfam" id="TIGR01145">
    <property type="entry name" value="ATP_synt_delta"/>
    <property type="match status" value="1"/>
</dbReference>
<keyword evidence="5 7" id="KW-0472">Membrane</keyword>